<dbReference type="InterPro" id="IPR018410">
    <property type="entry name" value="Na/H_exchanger_3/5"/>
</dbReference>
<dbReference type="GO" id="GO:0098719">
    <property type="term" value="P:sodium ion import across plasma membrane"/>
    <property type="evidence" value="ECO:0007669"/>
    <property type="project" value="TreeGrafter"/>
</dbReference>
<evidence type="ECO:0000256" key="2">
    <source>
        <dbReference type="ARBA" id="ARBA00004651"/>
    </source>
</evidence>
<feature type="transmembrane region" description="Helical" evidence="15">
    <location>
        <begin position="454"/>
        <end position="476"/>
    </location>
</feature>
<dbReference type="PANTHER" id="PTHR10110:SF98">
    <property type="entry name" value="SODIUM_HYDROGEN EXCHANGER"/>
    <property type="match status" value="1"/>
</dbReference>
<keyword evidence="11 15" id="KW-0472">Membrane</keyword>
<keyword evidence="8 15" id="KW-1133">Transmembrane helix</keyword>
<evidence type="ECO:0000256" key="6">
    <source>
        <dbReference type="ARBA" id="ARBA00022692"/>
    </source>
</evidence>
<feature type="region of interest" description="Disordered" evidence="14">
    <location>
        <begin position="1082"/>
        <end position="1108"/>
    </location>
</feature>
<sequence length="1153" mass="130781">MMTSNHRVCNCQSCRKTQDHRNEFSYGAKISSSIVATQFDEDDNDDEITDENFVRDELQFQDENLVNLVFNCNGNQSNINVNTENYYNNSQLHNNPSKISILTSDTLIERRKILTHDSTNYNLLDHDFNNNNSNNFRINRVWKLRRSNSLLDSIMKQNTFLLLVVSTIFLLTISNGVSAGPINATQIAEITTEREVGFEEHETEHGHAENYPVITIDFLRVETPFIIGIWILFASIAKIGFHMTPKLHTIFPESCLLIVVGVIVGTILLYATNVHVSPLTPDTFFFYMLPPIIFDAGYFMPNRLFFDNLGTILLMAVVGTIFNIATIGTSLWAVGTTGLFGVVLYHMFEGYNEMGVSNIKPVDIASGGASFLVVALGGTVIGIIWGFLTGLITRFTEGVRVIEPIFIFVMAYLAYLSAEIFHMSGILAITFCGMAMKNYVEANISHKSHTTIKYALKMIASSSETIIFMFLGVATINSGHVWNTWFVVLTILFCTVFRAIGVLVLVNLANRFRIHKLSNVDQFVMSYGGLRGAIAFALVLLIDKKHIPLQPMFMTTTIAVVYFTVFLQGITIKPLVRILNVKKAEKRKPTMNERIHERFIDHMMAGIEDIIGKTGNYNIRDKFKRFDNRFIRPLLIRDLKGAEPKILETYSKLAMKDAMDFMKRNPSTLGQMPNTESMSALFRNYTQYFGGRFAPNYMNTCPSFSNLELSTRNLDMHELDYAPSKKDLTDARIHHLLAEELKPYRRHRRLSYSRHAVDDRDLSTQQVNYKMPLNIRRMVCDRKHHKRSKKNKDGSKSNIKQNHVSFPEFAQNGSAKQFANGTIRKNSLSDTDISSLKKKKIKIKENDDFNIYKKFRYDRKYSHGHRKYRRLELDYLNDVLHEEHEDEEIQKEGSPNNEEWDSGLTFTAKSSPGSPASSSKMSAFECANNSTSHNINNNNKSNNNLNDSTITNKSLIAHITNLPGFDSSKARIVKQSCFSSTNGTNSNTSYNNSQVGTPILPTAAETFLPWRRNRSYQAFDDARVSTPTATEKTLPWKRDNEGEEEYGIQQNEFPSWVSNKEYLAYHSPSATFLGLFRRESTTSAGDDAQTPHNASGTSNEKRGRDKRSASIAIGATVFDEELMNARMHHAGQFPVTASHRRNNRRASMLEMGG</sequence>
<keyword evidence="6 13" id="KW-0812">Transmembrane</keyword>
<comment type="similarity">
    <text evidence="13">Belongs to the monovalent cation:proton antiporter 1 (CPA1) transporter (TC 2.A.36) family.</text>
</comment>
<evidence type="ECO:0000259" key="16">
    <source>
        <dbReference type="Pfam" id="PF00999"/>
    </source>
</evidence>
<evidence type="ECO:0000256" key="9">
    <source>
        <dbReference type="ARBA" id="ARBA00023053"/>
    </source>
</evidence>
<dbReference type="AlphaFoldDB" id="A0A336MVV5"/>
<dbReference type="VEuPathDB" id="VectorBase:CSON006163"/>
<dbReference type="EMBL" id="UFQT01002348">
    <property type="protein sequence ID" value="SSX33249.1"/>
    <property type="molecule type" value="Genomic_DNA"/>
</dbReference>
<keyword evidence="10 13" id="KW-0406">Ion transport</keyword>
<comment type="subcellular location">
    <subcellularLocation>
        <location evidence="2">Cell membrane</location>
        <topology evidence="2">Multi-pass membrane protein</topology>
    </subcellularLocation>
    <subcellularLocation>
        <location evidence="1">Recycling endosome membrane</location>
        <topology evidence="1">Multi-pass membrane protein</topology>
    </subcellularLocation>
</comment>
<reference evidence="17" key="1">
    <citation type="submission" date="2018-07" db="EMBL/GenBank/DDBJ databases">
        <authorList>
            <person name="Quirk P.G."/>
            <person name="Krulwich T.A."/>
        </authorList>
    </citation>
    <scope>NUCLEOTIDE SEQUENCE</scope>
</reference>
<dbReference type="Pfam" id="PF00999">
    <property type="entry name" value="Na_H_Exchanger"/>
    <property type="match status" value="2"/>
</dbReference>
<feature type="region of interest" description="Disordered" evidence="14">
    <location>
        <begin position="1133"/>
        <end position="1153"/>
    </location>
</feature>
<feature type="domain" description="Cation/H+ exchanger transmembrane" evidence="16">
    <location>
        <begin position="339"/>
        <end position="577"/>
    </location>
</feature>
<keyword evidence="5" id="KW-1003">Cell membrane</keyword>
<keyword evidence="7" id="KW-0967">Endosome</keyword>
<evidence type="ECO:0000256" key="5">
    <source>
        <dbReference type="ARBA" id="ARBA00022475"/>
    </source>
</evidence>
<evidence type="ECO:0000256" key="7">
    <source>
        <dbReference type="ARBA" id="ARBA00022753"/>
    </source>
</evidence>
<dbReference type="GO" id="GO:0055038">
    <property type="term" value="C:recycling endosome membrane"/>
    <property type="evidence" value="ECO:0007669"/>
    <property type="project" value="UniProtKB-SubCell"/>
</dbReference>
<feature type="transmembrane region" description="Helical" evidence="15">
    <location>
        <begin position="405"/>
        <end position="433"/>
    </location>
</feature>
<evidence type="ECO:0000256" key="12">
    <source>
        <dbReference type="ARBA" id="ARBA00023201"/>
    </source>
</evidence>
<keyword evidence="3 13" id="KW-0813">Transport</keyword>
<evidence type="ECO:0000256" key="8">
    <source>
        <dbReference type="ARBA" id="ARBA00022989"/>
    </source>
</evidence>
<dbReference type="PRINTS" id="PR01084">
    <property type="entry name" value="NAHEXCHNGR"/>
</dbReference>
<evidence type="ECO:0000256" key="13">
    <source>
        <dbReference type="RuleBase" id="RU003722"/>
    </source>
</evidence>
<evidence type="ECO:0000256" key="15">
    <source>
        <dbReference type="SAM" id="Phobius"/>
    </source>
</evidence>
<dbReference type="GO" id="GO:0005886">
    <property type="term" value="C:plasma membrane"/>
    <property type="evidence" value="ECO:0007669"/>
    <property type="project" value="UniProtKB-SubCell"/>
</dbReference>
<dbReference type="GO" id="GO:0015386">
    <property type="term" value="F:potassium:proton antiporter activity"/>
    <property type="evidence" value="ECO:0007669"/>
    <property type="project" value="TreeGrafter"/>
</dbReference>
<dbReference type="GO" id="GO:0015385">
    <property type="term" value="F:sodium:proton antiporter activity"/>
    <property type="evidence" value="ECO:0007669"/>
    <property type="project" value="InterPro"/>
</dbReference>
<keyword evidence="4 13" id="KW-0050">Antiport</keyword>
<feature type="transmembrane region" description="Helical" evidence="15">
    <location>
        <begin position="369"/>
        <end position="393"/>
    </location>
</feature>
<name>A0A336MVV5_CULSO</name>
<feature type="compositionally biased region" description="Basic and acidic residues" evidence="14">
    <location>
        <begin position="1099"/>
        <end position="1108"/>
    </location>
</feature>
<proteinExistence type="inferred from homology"/>
<dbReference type="NCBIfam" id="TIGR00840">
    <property type="entry name" value="b_cpa1"/>
    <property type="match status" value="1"/>
</dbReference>
<accession>A0A336MVV5</accession>
<dbReference type="GO" id="GO:0051453">
    <property type="term" value="P:regulation of intracellular pH"/>
    <property type="evidence" value="ECO:0007669"/>
    <property type="project" value="TreeGrafter"/>
</dbReference>
<feature type="domain" description="Cation/H+ exchanger transmembrane" evidence="16">
    <location>
        <begin position="232"/>
        <end position="334"/>
    </location>
</feature>
<feature type="transmembrane region" description="Helical" evidence="15">
    <location>
        <begin position="255"/>
        <end position="272"/>
    </location>
</feature>
<evidence type="ECO:0000313" key="17">
    <source>
        <dbReference type="EMBL" id="SSX33249.1"/>
    </source>
</evidence>
<gene>
    <name evidence="17" type="primary">CSON006163</name>
</gene>
<dbReference type="Gene3D" id="6.10.250.1040">
    <property type="match status" value="1"/>
</dbReference>
<evidence type="ECO:0000256" key="1">
    <source>
        <dbReference type="ARBA" id="ARBA00004195"/>
    </source>
</evidence>
<dbReference type="InterPro" id="IPR004709">
    <property type="entry name" value="NaH_exchanger"/>
</dbReference>
<dbReference type="PANTHER" id="PTHR10110">
    <property type="entry name" value="SODIUM/HYDROGEN EXCHANGER"/>
    <property type="match status" value="1"/>
</dbReference>
<evidence type="ECO:0000256" key="4">
    <source>
        <dbReference type="ARBA" id="ARBA00022449"/>
    </source>
</evidence>
<feature type="transmembrane region" description="Helical" evidence="15">
    <location>
        <begin position="520"/>
        <end position="542"/>
    </location>
</feature>
<feature type="region of interest" description="Disordered" evidence="14">
    <location>
        <begin position="781"/>
        <end position="812"/>
    </location>
</feature>
<feature type="transmembrane region" description="Helical" evidence="15">
    <location>
        <begin position="554"/>
        <end position="576"/>
    </location>
</feature>
<evidence type="ECO:0000256" key="3">
    <source>
        <dbReference type="ARBA" id="ARBA00022448"/>
    </source>
</evidence>
<keyword evidence="12 13" id="KW-0739">Sodium transport</keyword>
<keyword evidence="9" id="KW-0915">Sodium</keyword>
<feature type="transmembrane region" description="Helical" evidence="15">
    <location>
        <begin position="482"/>
        <end position="508"/>
    </location>
</feature>
<dbReference type="InterPro" id="IPR006153">
    <property type="entry name" value="Cation/H_exchanger_TM"/>
</dbReference>
<feature type="transmembrane region" description="Helical" evidence="15">
    <location>
        <begin position="308"/>
        <end position="325"/>
    </location>
</feature>
<dbReference type="PRINTS" id="PR01087">
    <property type="entry name" value="NAHEXCHNGR3"/>
</dbReference>
<evidence type="ECO:0000256" key="10">
    <source>
        <dbReference type="ARBA" id="ARBA00023065"/>
    </source>
</evidence>
<feature type="transmembrane region" description="Helical" evidence="15">
    <location>
        <begin position="159"/>
        <end position="177"/>
    </location>
</feature>
<evidence type="ECO:0000256" key="11">
    <source>
        <dbReference type="ARBA" id="ARBA00023136"/>
    </source>
</evidence>
<protein>
    <recommendedName>
        <fullName evidence="13">Sodium/hydrogen exchanger</fullName>
    </recommendedName>
</protein>
<feature type="compositionally biased region" description="Low complexity" evidence="14">
    <location>
        <begin position="908"/>
        <end position="923"/>
    </location>
</feature>
<feature type="transmembrane region" description="Helical" evidence="15">
    <location>
        <begin position="284"/>
        <end position="301"/>
    </location>
</feature>
<dbReference type="OMA" id="AGWNIDL"/>
<dbReference type="InterPro" id="IPR018422">
    <property type="entry name" value="Cation/H_exchanger_CPA1"/>
</dbReference>
<evidence type="ECO:0000256" key="14">
    <source>
        <dbReference type="SAM" id="MobiDB-lite"/>
    </source>
</evidence>
<feature type="region of interest" description="Disordered" evidence="14">
    <location>
        <begin position="884"/>
        <end position="923"/>
    </location>
</feature>
<feature type="transmembrane region" description="Helical" evidence="15">
    <location>
        <begin position="225"/>
        <end position="243"/>
    </location>
</feature>
<organism evidence="17">
    <name type="scientific">Culicoides sonorensis</name>
    <name type="common">Biting midge</name>
    <dbReference type="NCBI Taxonomy" id="179676"/>
    <lineage>
        <taxon>Eukaryota</taxon>
        <taxon>Metazoa</taxon>
        <taxon>Ecdysozoa</taxon>
        <taxon>Arthropoda</taxon>
        <taxon>Hexapoda</taxon>
        <taxon>Insecta</taxon>
        <taxon>Pterygota</taxon>
        <taxon>Neoptera</taxon>
        <taxon>Endopterygota</taxon>
        <taxon>Diptera</taxon>
        <taxon>Nematocera</taxon>
        <taxon>Chironomoidea</taxon>
        <taxon>Ceratopogonidae</taxon>
        <taxon>Ceratopogoninae</taxon>
        <taxon>Culicoides</taxon>
        <taxon>Monoculicoides</taxon>
    </lineage>
</organism>